<accession>A0A6G6Y515</accession>
<proteinExistence type="predicted"/>
<dbReference type="Proteomes" id="UP000501568">
    <property type="component" value="Chromosome"/>
</dbReference>
<dbReference type="KEGG" id="spzr:G5C33_09510"/>
<dbReference type="InterPro" id="IPR044000">
    <property type="entry name" value="Phage_tube_2"/>
</dbReference>
<name>A0A6G6Y515_9SPHN</name>
<dbReference type="RefSeq" id="WP_165326993.1">
    <property type="nucleotide sequence ID" value="NZ_CP049109.1"/>
</dbReference>
<evidence type="ECO:0000313" key="2">
    <source>
        <dbReference type="Proteomes" id="UP000501568"/>
    </source>
</evidence>
<organism evidence="1 2">
    <name type="scientific">Stakelama tenebrarum</name>
    <dbReference type="NCBI Taxonomy" id="2711215"/>
    <lineage>
        <taxon>Bacteria</taxon>
        <taxon>Pseudomonadati</taxon>
        <taxon>Pseudomonadota</taxon>
        <taxon>Alphaproteobacteria</taxon>
        <taxon>Sphingomonadales</taxon>
        <taxon>Sphingomonadaceae</taxon>
        <taxon>Stakelama</taxon>
    </lineage>
</organism>
<keyword evidence="2" id="KW-1185">Reference proteome</keyword>
<gene>
    <name evidence="1" type="ORF">G5C33_09510</name>
</gene>
<dbReference type="AlphaFoldDB" id="A0A6G6Y515"/>
<dbReference type="EMBL" id="CP049109">
    <property type="protein sequence ID" value="QIG79989.1"/>
    <property type="molecule type" value="Genomic_DNA"/>
</dbReference>
<sequence>MGRARGANALLVGKIESSYGVAPAETEWNQLPFVSSALSGENALIEDDSLGQGREPFDPILGPHNATGDLTVPVDVRSFGFWLKLFFGAPTTTASGYASGGWTFSDQPSTGSTITVNGVTFTFRSSGASGDEVNIGADLEATMTAVAAALNASADPDVAEATYAGTATGVTVTHDTAGLAGNDFTLAASATSNATVTGATLTGGTMSHVFTSGSYALPSAALEVAHPELAKPYHPHLGVMANTLRISHQRSGLLNAVLGMVAQQETDPSASSLATSPTQRALQRFVQARGEVQLAGETLANVVSAEFSYSNNLDVLEDVRPDGLIGGADPGMAMAGGNLVMRFADHVLFDAATAGEPVSVTRRWTKGANSLAIATPRLFLPRFKRPTEGPRGLQFTANVLAAKPSSEAMVTATLINDVASY</sequence>
<dbReference type="Pfam" id="PF18906">
    <property type="entry name" value="Phage_tube_2"/>
    <property type="match status" value="1"/>
</dbReference>
<reference evidence="1 2" key="1">
    <citation type="submission" date="2020-02" db="EMBL/GenBank/DDBJ databases">
        <authorList>
            <person name="Zheng R.K."/>
            <person name="Sun C.M."/>
        </authorList>
    </citation>
    <scope>NUCLEOTIDE SEQUENCE [LARGE SCALE GENOMIC DNA]</scope>
    <source>
        <strain evidence="2">zrk23</strain>
    </source>
</reference>
<evidence type="ECO:0000313" key="1">
    <source>
        <dbReference type="EMBL" id="QIG79989.1"/>
    </source>
</evidence>
<protein>
    <submittedName>
        <fullName evidence="1">Uncharacterized protein</fullName>
    </submittedName>
</protein>